<protein>
    <submittedName>
        <fullName evidence="1">Uncharacterized protein</fullName>
    </submittedName>
</protein>
<dbReference type="EMBL" id="GISG01254982">
    <property type="protein sequence ID" value="MBA4672354.1"/>
    <property type="molecule type" value="Transcribed_RNA"/>
</dbReference>
<evidence type="ECO:0000313" key="1">
    <source>
        <dbReference type="EMBL" id="MBA4672351.1"/>
    </source>
</evidence>
<dbReference type="EMBL" id="GISG01254979">
    <property type="protein sequence ID" value="MBA4672351.1"/>
    <property type="molecule type" value="Transcribed_RNA"/>
</dbReference>
<name>A0A7C9AQK0_OPUST</name>
<reference evidence="1" key="2">
    <citation type="submission" date="2020-07" db="EMBL/GenBank/DDBJ databases">
        <authorList>
            <person name="Vera ALvarez R."/>
            <person name="Arias-Moreno D.M."/>
            <person name="Jimenez-Jacinto V."/>
            <person name="Jimenez-Bremont J.F."/>
            <person name="Swaminathan K."/>
            <person name="Moose S.P."/>
            <person name="Guerrero-Gonzalez M.L."/>
            <person name="Marino-Ramirez L."/>
            <person name="Landsman D."/>
            <person name="Rodriguez-Kessler M."/>
            <person name="Delgado-Sanchez P."/>
        </authorList>
    </citation>
    <scope>NUCLEOTIDE SEQUENCE</scope>
    <source>
        <tissue evidence="1">Cladode</tissue>
    </source>
</reference>
<proteinExistence type="predicted"/>
<accession>A0A7C9AQK0</accession>
<organism evidence="1">
    <name type="scientific">Opuntia streptacantha</name>
    <name type="common">Prickly pear cactus</name>
    <name type="synonym">Opuntia cardona</name>
    <dbReference type="NCBI Taxonomy" id="393608"/>
    <lineage>
        <taxon>Eukaryota</taxon>
        <taxon>Viridiplantae</taxon>
        <taxon>Streptophyta</taxon>
        <taxon>Embryophyta</taxon>
        <taxon>Tracheophyta</taxon>
        <taxon>Spermatophyta</taxon>
        <taxon>Magnoliopsida</taxon>
        <taxon>eudicotyledons</taxon>
        <taxon>Gunneridae</taxon>
        <taxon>Pentapetalae</taxon>
        <taxon>Caryophyllales</taxon>
        <taxon>Cactineae</taxon>
        <taxon>Cactaceae</taxon>
        <taxon>Opuntioideae</taxon>
        <taxon>Opuntia</taxon>
    </lineage>
</organism>
<dbReference type="AlphaFoldDB" id="A0A7C9AQK0"/>
<reference evidence="1" key="1">
    <citation type="journal article" date="2013" name="J. Plant Res.">
        <title>Effect of fungi and light on seed germination of three Opuntia species from semiarid lands of central Mexico.</title>
        <authorList>
            <person name="Delgado-Sanchez P."/>
            <person name="Jimenez-Bremont J.F."/>
            <person name="Guerrero-Gonzalez Mde L."/>
            <person name="Flores J."/>
        </authorList>
    </citation>
    <scope>NUCLEOTIDE SEQUENCE</scope>
    <source>
        <tissue evidence="1">Cladode</tissue>
    </source>
</reference>
<sequence>MRYINCFNCFMMSTHQSIKICSSLQKFIIFPSLYNLAIPKYQYQISSRQEFHLMSHENHSLGSQCCQYEFLIQKRCSLSIYSTEGIIKQIYITILIKSPGKLHPLFLATTKVYASIPNDGLISM</sequence>